<proteinExistence type="predicted"/>
<evidence type="ECO:0000313" key="4">
    <source>
        <dbReference type="Proteomes" id="UP000829069"/>
    </source>
</evidence>
<dbReference type="PROSITE" id="PS51278">
    <property type="entry name" value="GATASE_TYPE_2"/>
    <property type="match status" value="1"/>
</dbReference>
<dbReference type="InterPro" id="IPR017932">
    <property type="entry name" value="GATase_2_dom"/>
</dbReference>
<organism evidence="3 4">
    <name type="scientific">Arthrobacter sulfonylureivorans</name>
    <dbReference type="NCBI Taxonomy" id="2486855"/>
    <lineage>
        <taxon>Bacteria</taxon>
        <taxon>Bacillati</taxon>
        <taxon>Actinomycetota</taxon>
        <taxon>Actinomycetes</taxon>
        <taxon>Micrococcales</taxon>
        <taxon>Micrococcaceae</taxon>
        <taxon>Arthrobacter</taxon>
    </lineage>
</organism>
<dbReference type="InterPro" id="IPR026869">
    <property type="entry name" value="EgtC-like"/>
</dbReference>
<name>A0ABY3W4Y7_9MICC</name>
<keyword evidence="1 3" id="KW-0315">Glutamine amidotransferase</keyword>
<evidence type="ECO:0000256" key="1">
    <source>
        <dbReference type="ARBA" id="ARBA00022962"/>
    </source>
</evidence>
<keyword evidence="4" id="KW-1185">Reference proteome</keyword>
<protein>
    <submittedName>
        <fullName evidence="3">Class II glutamine amidotransferase</fullName>
    </submittedName>
</protein>
<dbReference type="EMBL" id="CP093326">
    <property type="protein sequence ID" value="UNK45294.1"/>
    <property type="molecule type" value="Genomic_DNA"/>
</dbReference>
<dbReference type="RefSeq" id="WP_241913551.1">
    <property type="nucleotide sequence ID" value="NZ_CP093326.1"/>
</dbReference>
<gene>
    <name evidence="3" type="ORF">MNQ99_15355</name>
</gene>
<dbReference type="Gene3D" id="3.60.20.10">
    <property type="entry name" value="Glutamine Phosphoribosylpyrophosphate, subunit 1, domain 1"/>
    <property type="match status" value="1"/>
</dbReference>
<feature type="domain" description="Glutamine amidotransferase type-2" evidence="2">
    <location>
        <begin position="2"/>
        <end position="256"/>
    </location>
</feature>
<dbReference type="Pfam" id="PF13230">
    <property type="entry name" value="GATase_4"/>
    <property type="match status" value="1"/>
</dbReference>
<dbReference type="Proteomes" id="UP000829069">
    <property type="component" value="Chromosome"/>
</dbReference>
<dbReference type="SUPFAM" id="SSF56235">
    <property type="entry name" value="N-terminal nucleophile aminohydrolases (Ntn hydrolases)"/>
    <property type="match status" value="1"/>
</dbReference>
<accession>A0ABY3W4Y7</accession>
<evidence type="ECO:0000259" key="2">
    <source>
        <dbReference type="PROSITE" id="PS51278"/>
    </source>
</evidence>
<reference evidence="3 4" key="1">
    <citation type="submission" date="2022-03" db="EMBL/GenBank/DDBJ databases">
        <title>Isotopic signatures of nitrous oxide derived from detoxification processes.</title>
        <authorList>
            <person name="Behrendt U."/>
            <person name="Buchen C."/>
            <person name="Well R."/>
            <person name="Ulrich A."/>
            <person name="Rohe L."/>
            <person name="Kolb S."/>
            <person name="Schloter M."/>
            <person name="Horn M.A."/>
            <person name="Augustin J."/>
        </authorList>
    </citation>
    <scope>NUCLEOTIDE SEQUENCE [LARGE SCALE GENOMIC DNA]</scope>
    <source>
        <strain evidence="3 4">S4-C24</strain>
    </source>
</reference>
<dbReference type="InterPro" id="IPR029055">
    <property type="entry name" value="Ntn_hydrolases_N"/>
</dbReference>
<dbReference type="PANTHER" id="PTHR42824">
    <property type="entry name" value="GLUTAMINE AMIDOTRANSFERASE"/>
    <property type="match status" value="1"/>
</dbReference>
<dbReference type="CDD" id="cd01908">
    <property type="entry name" value="YafJ"/>
    <property type="match status" value="1"/>
</dbReference>
<dbReference type="PANTHER" id="PTHR42824:SF1">
    <property type="entry name" value="GLUTAMINE AMIDOTRANSFERASE YAFJ-RELATED"/>
    <property type="match status" value="1"/>
</dbReference>
<evidence type="ECO:0000313" key="3">
    <source>
        <dbReference type="EMBL" id="UNK45294.1"/>
    </source>
</evidence>
<sequence length="288" mass="31462">MCRLFGLHAGGHRVHATFWLLGAPDSLSEQSRRQPDGAGIGIFTSLGAPIVSRQAESAWHGRTFERAARDFTSSTFLAHVRYSSASKASVANTHPFEQDGRLFAHNGVCRGLELLDERLQRLGAASLVRGQTDSERIFALITAETRRSHGDVARGITAALGWIIDTLPLYSLNMIITTPDHLWALRYPETNELYVLERTAGDPAGQDQLDARSSRIRAHFPDLARYPGVVIASEVMDSEAGWRLLGPGEMVCIGPDLIVESSKPFPSSPAFPLALSNLGRHAVSQRPD</sequence>